<accession>A0ABQ1ENV7</accession>
<dbReference type="Proteomes" id="UP000615455">
    <property type="component" value="Unassembled WGS sequence"/>
</dbReference>
<proteinExistence type="predicted"/>
<evidence type="ECO:0000256" key="3">
    <source>
        <dbReference type="ARBA" id="ARBA00022692"/>
    </source>
</evidence>
<feature type="coiled-coil region" evidence="6">
    <location>
        <begin position="119"/>
        <end position="146"/>
    </location>
</feature>
<feature type="compositionally biased region" description="Polar residues" evidence="7">
    <location>
        <begin position="96"/>
        <end position="110"/>
    </location>
</feature>
<reference evidence="11" key="1">
    <citation type="journal article" date="2019" name="Int. J. Syst. Evol. Microbiol.">
        <title>The Global Catalogue of Microorganisms (GCM) 10K type strain sequencing project: providing services to taxonomists for standard genome sequencing and annotation.</title>
        <authorList>
            <consortium name="The Broad Institute Genomics Platform"/>
            <consortium name="The Broad Institute Genome Sequencing Center for Infectious Disease"/>
            <person name="Wu L."/>
            <person name="Ma J."/>
        </authorList>
    </citation>
    <scope>NUCLEOTIDE SEQUENCE [LARGE SCALE GENOMIC DNA]</scope>
    <source>
        <strain evidence="11">CGMCC 1.15043</strain>
    </source>
</reference>
<feature type="region of interest" description="Disordered" evidence="7">
    <location>
        <begin position="82"/>
        <end position="110"/>
    </location>
</feature>
<dbReference type="PANTHER" id="PTHR33885">
    <property type="entry name" value="PHAGE SHOCK PROTEIN C"/>
    <property type="match status" value="1"/>
</dbReference>
<name>A0ABQ1ENV7_9BACL</name>
<evidence type="ECO:0000256" key="7">
    <source>
        <dbReference type="SAM" id="MobiDB-lite"/>
    </source>
</evidence>
<gene>
    <name evidence="10" type="ORF">GCM10008018_27500</name>
</gene>
<dbReference type="InterPro" id="IPR052027">
    <property type="entry name" value="PspC"/>
</dbReference>
<evidence type="ECO:0000256" key="2">
    <source>
        <dbReference type="ARBA" id="ARBA00022475"/>
    </source>
</evidence>
<dbReference type="EMBL" id="BMHE01000012">
    <property type="protein sequence ID" value="GFZ80554.1"/>
    <property type="molecule type" value="Genomic_DNA"/>
</dbReference>
<dbReference type="InterPro" id="IPR007168">
    <property type="entry name" value="Phageshock_PspC_N"/>
</dbReference>
<comment type="caution">
    <text evidence="10">The sequence shown here is derived from an EMBL/GenBank/DDBJ whole genome shotgun (WGS) entry which is preliminary data.</text>
</comment>
<keyword evidence="11" id="KW-1185">Reference proteome</keyword>
<organism evidence="10 11">
    <name type="scientific">Paenibacillus marchantiophytorum</name>
    <dbReference type="NCBI Taxonomy" id="1619310"/>
    <lineage>
        <taxon>Bacteria</taxon>
        <taxon>Bacillati</taxon>
        <taxon>Bacillota</taxon>
        <taxon>Bacilli</taxon>
        <taxon>Bacillales</taxon>
        <taxon>Paenibacillaceae</taxon>
        <taxon>Paenibacillus</taxon>
    </lineage>
</organism>
<keyword evidence="5 8" id="KW-0472">Membrane</keyword>
<sequence length="156" mass="17457">MSKLYRSRRDKKVTGLCGGLAEAMNVDATLLRLLVVITTFFTGGTVIFIYFIAAIVIPKEPGYDQPYDPYASSYGRQNYNGSGGWNGHKSYPPHQAPQQPANFNTPPYNAGVPTNNIDEMMKDIEKKALQREVEELRAKVARFEQKPTIDIKKGDV</sequence>
<evidence type="ECO:0000259" key="9">
    <source>
        <dbReference type="Pfam" id="PF04024"/>
    </source>
</evidence>
<keyword evidence="3 8" id="KW-0812">Transmembrane</keyword>
<comment type="subcellular location">
    <subcellularLocation>
        <location evidence="1">Cell membrane</location>
        <topology evidence="1">Single-pass membrane protein</topology>
    </subcellularLocation>
</comment>
<feature type="domain" description="Phage shock protein PspC N-terminal" evidence="9">
    <location>
        <begin position="3"/>
        <end position="60"/>
    </location>
</feature>
<keyword evidence="6" id="KW-0175">Coiled coil</keyword>
<evidence type="ECO:0000256" key="6">
    <source>
        <dbReference type="SAM" id="Coils"/>
    </source>
</evidence>
<keyword evidence="4 8" id="KW-1133">Transmembrane helix</keyword>
<evidence type="ECO:0000256" key="5">
    <source>
        <dbReference type="ARBA" id="ARBA00023136"/>
    </source>
</evidence>
<dbReference type="RefSeq" id="WP_189012429.1">
    <property type="nucleotide sequence ID" value="NZ_BMHE01000012.1"/>
</dbReference>
<evidence type="ECO:0000256" key="4">
    <source>
        <dbReference type="ARBA" id="ARBA00022989"/>
    </source>
</evidence>
<evidence type="ECO:0000313" key="10">
    <source>
        <dbReference type="EMBL" id="GFZ80554.1"/>
    </source>
</evidence>
<dbReference type="Pfam" id="PF04024">
    <property type="entry name" value="PspC"/>
    <property type="match status" value="1"/>
</dbReference>
<protein>
    <recommendedName>
        <fullName evidence="9">Phage shock protein PspC N-terminal domain-containing protein</fullName>
    </recommendedName>
</protein>
<dbReference type="PANTHER" id="PTHR33885:SF3">
    <property type="entry name" value="PHAGE SHOCK PROTEIN C"/>
    <property type="match status" value="1"/>
</dbReference>
<keyword evidence="2" id="KW-1003">Cell membrane</keyword>
<evidence type="ECO:0000256" key="8">
    <source>
        <dbReference type="SAM" id="Phobius"/>
    </source>
</evidence>
<evidence type="ECO:0000313" key="11">
    <source>
        <dbReference type="Proteomes" id="UP000615455"/>
    </source>
</evidence>
<feature type="transmembrane region" description="Helical" evidence="8">
    <location>
        <begin position="33"/>
        <end position="57"/>
    </location>
</feature>
<evidence type="ECO:0000256" key="1">
    <source>
        <dbReference type="ARBA" id="ARBA00004162"/>
    </source>
</evidence>